<keyword evidence="2" id="KW-1185">Reference proteome</keyword>
<proteinExistence type="predicted"/>
<dbReference type="Proteomes" id="UP000601041">
    <property type="component" value="Unassembled WGS sequence"/>
</dbReference>
<evidence type="ECO:0000313" key="1">
    <source>
        <dbReference type="EMBL" id="CAD7055475.1"/>
    </source>
</evidence>
<name>A0ABM8PYY8_9HYPH</name>
<comment type="caution">
    <text evidence="1">The sequence shown here is derived from an EMBL/GenBank/DDBJ whole genome shotgun (WGS) entry which is preliminary data.</text>
</comment>
<dbReference type="RefSeq" id="WP_142589869.1">
    <property type="nucleotide sequence ID" value="NZ_CABFWE030000016.1"/>
</dbReference>
<sequence>MAAPLSLAAVFDQLPIASVEWSIQRNDEFSGIGSGDVWQAELADPLWTADVILGDGLHDELKQVAARIRALDGSRVSFLMCDPLSLYPQADPGGLVLGAAAVTIRAVDSDRRVALLQGLPAGYVLTIGDKLQITQGEAIRFFEVAATVAAAGTGEANVSVFPRLPLSLAPGATVTLIRPACPVIIQPNTHKPGVGRRGATRGAAFRVLQKKRS</sequence>
<dbReference type="EMBL" id="CABFWE030000016">
    <property type="protein sequence ID" value="CAD7055475.1"/>
    <property type="molecule type" value="Genomic_DNA"/>
</dbReference>
<gene>
    <name evidence="1" type="ORF">RHAB21_00725</name>
</gene>
<accession>A0ABM8PYY8</accession>
<evidence type="ECO:0000313" key="2">
    <source>
        <dbReference type="Proteomes" id="UP000601041"/>
    </source>
</evidence>
<protein>
    <recommendedName>
        <fullName evidence="3">Hint domain-containing protein</fullName>
    </recommendedName>
</protein>
<reference evidence="1 2" key="1">
    <citation type="submission" date="2020-11" db="EMBL/GenBank/DDBJ databases">
        <authorList>
            <person name="Lassalle F."/>
        </authorList>
    </citation>
    <scope>NUCLEOTIDE SEQUENCE [LARGE SCALE GENOMIC DNA]</scope>
    <source>
        <strain evidence="1 2">AB21</strain>
    </source>
</reference>
<organism evidence="1 2">
    <name type="scientific">Pseudorhizobium halotolerans</name>
    <dbReference type="NCBI Taxonomy" id="1233081"/>
    <lineage>
        <taxon>Bacteria</taxon>
        <taxon>Pseudomonadati</taxon>
        <taxon>Pseudomonadota</taxon>
        <taxon>Alphaproteobacteria</taxon>
        <taxon>Hyphomicrobiales</taxon>
        <taxon>Rhizobiaceae</taxon>
        <taxon>Rhizobium/Agrobacterium group</taxon>
        <taxon>Pseudorhizobium</taxon>
    </lineage>
</organism>
<evidence type="ECO:0008006" key="3">
    <source>
        <dbReference type="Google" id="ProtNLM"/>
    </source>
</evidence>